<feature type="transmembrane region" description="Helical" evidence="1">
    <location>
        <begin position="114"/>
        <end position="139"/>
    </location>
</feature>
<dbReference type="Proteomes" id="UP000240830">
    <property type="component" value="Unassembled WGS sequence"/>
</dbReference>
<keyword evidence="1" id="KW-1133">Transmembrane helix</keyword>
<keyword evidence="1" id="KW-0812">Transmembrane</keyword>
<evidence type="ECO:0000313" key="3">
    <source>
        <dbReference type="Proteomes" id="UP000240830"/>
    </source>
</evidence>
<dbReference type="AlphaFoldDB" id="A0A2H9TQK7"/>
<name>A0A2H9TQK7_9FUNG</name>
<gene>
    <name evidence="2" type="ORF">PSACC_00234</name>
</gene>
<feature type="transmembrane region" description="Helical" evidence="1">
    <location>
        <begin position="44"/>
        <end position="62"/>
    </location>
</feature>
<keyword evidence="1" id="KW-0472">Membrane</keyword>
<proteinExistence type="predicted"/>
<comment type="caution">
    <text evidence="2">The sequence shown here is derived from an EMBL/GenBank/DDBJ whole genome shotgun (WGS) entry which is preliminary data.</text>
</comment>
<reference evidence="2 3" key="1">
    <citation type="submission" date="2016-10" db="EMBL/GenBank/DDBJ databases">
        <title>The genome of Paramicrosporidium saccamoebae is the missing link in understanding Cryptomycota and Microsporidia evolution.</title>
        <authorList>
            <person name="Quandt C.A."/>
            <person name="Beaudet D."/>
            <person name="Corsaro D."/>
            <person name="Michel R."/>
            <person name="Corradi N."/>
            <person name="James T."/>
        </authorList>
    </citation>
    <scope>NUCLEOTIDE SEQUENCE [LARGE SCALE GENOMIC DNA]</scope>
    <source>
        <strain evidence="2 3">KSL3</strain>
    </source>
</reference>
<organism evidence="2 3">
    <name type="scientific">Paramicrosporidium saccamoebae</name>
    <dbReference type="NCBI Taxonomy" id="1246581"/>
    <lineage>
        <taxon>Eukaryota</taxon>
        <taxon>Fungi</taxon>
        <taxon>Fungi incertae sedis</taxon>
        <taxon>Cryptomycota</taxon>
        <taxon>Cryptomycota incertae sedis</taxon>
        <taxon>Paramicrosporidium</taxon>
    </lineage>
</organism>
<accession>A0A2H9TQK7</accession>
<keyword evidence="3" id="KW-1185">Reference proteome</keyword>
<feature type="transmembrane region" description="Helical" evidence="1">
    <location>
        <begin position="12"/>
        <end position="32"/>
    </location>
</feature>
<evidence type="ECO:0000256" key="1">
    <source>
        <dbReference type="SAM" id="Phobius"/>
    </source>
</evidence>
<evidence type="ECO:0000313" key="2">
    <source>
        <dbReference type="EMBL" id="PJF19950.1"/>
    </source>
</evidence>
<protein>
    <submittedName>
        <fullName evidence="2">Uncharacterized protein</fullName>
    </submittedName>
</protein>
<sequence>MYRYEHITMCIRSVVDGISLALPYMAIFWIIVQVASAEGRGLEWRSIWFVAPHIVLWAALKYRTVSHIEIYKWQAFDKCFKSNIKFWAYIKKILYREAGVTLGRNGFLPEAWRVFCCLIVSMLFPNQIALIYVIIGWVYPVIQTLVEHDYEDCSSDADNQACSGV</sequence>
<dbReference type="EMBL" id="MTSL01000024">
    <property type="protein sequence ID" value="PJF19950.1"/>
    <property type="molecule type" value="Genomic_DNA"/>
</dbReference>